<dbReference type="InterPro" id="IPR003399">
    <property type="entry name" value="Mce/MlaD"/>
</dbReference>
<dbReference type="PANTHER" id="PTHR33371">
    <property type="entry name" value="INTERMEMBRANE PHOSPHOLIPID TRANSPORT SYSTEM BINDING PROTEIN MLAD-RELATED"/>
    <property type="match status" value="1"/>
</dbReference>
<dbReference type="PROSITE" id="PS51257">
    <property type="entry name" value="PROKAR_LIPOPROTEIN"/>
    <property type="match status" value="1"/>
</dbReference>
<reference evidence="3 4" key="1">
    <citation type="submission" date="2017-04" db="EMBL/GenBank/DDBJ databases">
        <title>The new phylogeny of genus Mycobacterium.</title>
        <authorList>
            <person name="Tortoli E."/>
            <person name="Trovato A."/>
            <person name="Cirillo D.M."/>
        </authorList>
    </citation>
    <scope>NUCLEOTIDE SEQUENCE [LARGE SCALE GENOMIC DNA]</scope>
    <source>
        <strain evidence="3 4">KCTC 19819</strain>
    </source>
</reference>
<evidence type="ECO:0000259" key="2">
    <source>
        <dbReference type="Pfam" id="PF11887"/>
    </source>
</evidence>
<accession>A0A7I7SFI5</accession>
<keyword evidence="4" id="KW-1185">Reference proteome</keyword>
<dbReference type="Proteomes" id="UP000193577">
    <property type="component" value="Unassembled WGS sequence"/>
</dbReference>
<comment type="caution">
    <text evidence="3">The sequence shown here is derived from an EMBL/GenBank/DDBJ whole genome shotgun (WGS) entry which is preliminary data.</text>
</comment>
<dbReference type="PANTHER" id="PTHR33371:SF15">
    <property type="entry name" value="LIPOPROTEIN LPRN"/>
    <property type="match status" value="1"/>
</dbReference>
<dbReference type="NCBIfam" id="TIGR00996">
    <property type="entry name" value="Mtu_fam_mce"/>
    <property type="match status" value="1"/>
</dbReference>
<dbReference type="RefSeq" id="WP_085304007.1">
    <property type="nucleotide sequence ID" value="NZ_AP022594.1"/>
</dbReference>
<evidence type="ECO:0000313" key="3">
    <source>
        <dbReference type="EMBL" id="OSC33406.1"/>
    </source>
</evidence>
<evidence type="ECO:0000259" key="1">
    <source>
        <dbReference type="Pfam" id="PF02470"/>
    </source>
</evidence>
<dbReference type="InterPro" id="IPR024516">
    <property type="entry name" value="Mce_C"/>
</dbReference>
<gene>
    <name evidence="3" type="ORF">B8W67_11075</name>
</gene>
<dbReference type="AlphaFoldDB" id="A0A7I7SFI5"/>
<proteinExistence type="predicted"/>
<organism evidence="3 4">
    <name type="scientific">Mycolicibacillus koreensis</name>
    <dbReference type="NCBI Taxonomy" id="1069220"/>
    <lineage>
        <taxon>Bacteria</taxon>
        <taxon>Bacillati</taxon>
        <taxon>Actinomycetota</taxon>
        <taxon>Actinomycetes</taxon>
        <taxon>Mycobacteriales</taxon>
        <taxon>Mycobacteriaceae</taxon>
        <taxon>Mycolicibacillus</taxon>
    </lineage>
</organism>
<dbReference type="InterPro" id="IPR052336">
    <property type="entry name" value="MlaD_Phospholipid_Transporter"/>
</dbReference>
<dbReference type="InterPro" id="IPR005693">
    <property type="entry name" value="Mce"/>
</dbReference>
<sequence length="388" mass="41756">MIATVDRRRRPARRVVQLVALLAAALMLSSCGWRGIANVSLPGGPGSGPGSYTVEVQVPNTLALNGNSRVLVADVHVGTVRKIELKNWVATLTLGLDKDVVLPRNVTAKIGQTSLLGSQHVELAVPADPSPERLGDGDLIPLERASAYPNMERTLASLALILRGGGVPNLEVLSNELTYLLDGRAEAIHDFLGKLDTFTRELNDQRDDITHAIDATNRLFSYVAGRNDTLDRLLVEVPPLINHYADQRELFTNAIDAVGRFSGAADETLSAARGPLGKDLELLQRPLKQLGRGSPYLSGALDLMVTLPFEINGVPIAIRGDYINVSLMVDMTLSTVDNAILSGTGLSGMLRALEQSWGRDPATMRPDVRFTPNPLSAEGGPLIERAED</sequence>
<name>A0A7I7SFI5_9MYCO</name>
<dbReference type="Pfam" id="PF02470">
    <property type="entry name" value="MlaD"/>
    <property type="match status" value="1"/>
</dbReference>
<feature type="domain" description="Mce/MlaD" evidence="1">
    <location>
        <begin position="51"/>
        <end position="124"/>
    </location>
</feature>
<evidence type="ECO:0000313" key="4">
    <source>
        <dbReference type="Proteomes" id="UP000193577"/>
    </source>
</evidence>
<feature type="domain" description="Mammalian cell entry C-terminal" evidence="2">
    <location>
        <begin position="130"/>
        <end position="308"/>
    </location>
</feature>
<dbReference type="GO" id="GO:0005576">
    <property type="term" value="C:extracellular region"/>
    <property type="evidence" value="ECO:0007669"/>
    <property type="project" value="TreeGrafter"/>
</dbReference>
<dbReference type="Pfam" id="PF11887">
    <property type="entry name" value="Mce4_CUP1"/>
    <property type="match status" value="1"/>
</dbReference>
<dbReference type="EMBL" id="NCXO01000022">
    <property type="protein sequence ID" value="OSC33406.1"/>
    <property type="molecule type" value="Genomic_DNA"/>
</dbReference>
<protein>
    <submittedName>
        <fullName evidence="3">Mammalian cell entry protein</fullName>
    </submittedName>
</protein>